<keyword evidence="4 5" id="KW-0732">Signal</keyword>
<evidence type="ECO:0000256" key="5">
    <source>
        <dbReference type="SAM" id="SignalP"/>
    </source>
</evidence>
<name>W4VS41_CONVC</name>
<dbReference type="InterPro" id="IPR004214">
    <property type="entry name" value="Conotoxin"/>
</dbReference>
<proteinExistence type="evidence at transcript level"/>
<accession>W4VS41</accession>
<keyword evidence="2" id="KW-0964">Secreted</keyword>
<evidence type="ECO:0000256" key="4">
    <source>
        <dbReference type="ARBA" id="ARBA00022729"/>
    </source>
</evidence>
<dbReference type="GO" id="GO:0008200">
    <property type="term" value="F:ion channel inhibitor activity"/>
    <property type="evidence" value="ECO:0007669"/>
    <property type="project" value="InterPro"/>
</dbReference>
<evidence type="ECO:0000256" key="2">
    <source>
        <dbReference type="ARBA" id="ARBA00022525"/>
    </source>
</evidence>
<reference evidence="6" key="2">
    <citation type="submission" date="2015-04" db="EMBL/GenBank/DDBJ databases">
        <authorList>
            <person name="Robinson S.D."/>
            <person name="Li Q."/>
            <person name="Bandyopadhyay P.K."/>
            <person name="Gajewiak J."/>
            <person name="Yandell M."/>
            <person name="Papenfuss A.T."/>
            <person name="Purcell A.W."/>
            <person name="Olivera B.M."/>
            <person name="Norton R.S."/>
            <person name="Safavi-Hemami H."/>
        </authorList>
    </citation>
    <scope>NUCLEOTIDE SEQUENCE</scope>
    <source>
        <tissue evidence="6">Venom gland</tissue>
    </source>
</reference>
<organism evidence="6">
    <name type="scientific">Conus victoriae</name>
    <name type="common">Queen Victoria cone</name>
    <dbReference type="NCBI Taxonomy" id="319920"/>
    <lineage>
        <taxon>Eukaryota</taxon>
        <taxon>Metazoa</taxon>
        <taxon>Spiralia</taxon>
        <taxon>Lophotrochozoa</taxon>
        <taxon>Mollusca</taxon>
        <taxon>Gastropoda</taxon>
        <taxon>Caenogastropoda</taxon>
        <taxon>Neogastropoda</taxon>
        <taxon>Conoidea</taxon>
        <taxon>Conidae</taxon>
        <taxon>Conus</taxon>
        <taxon>Cylinder</taxon>
    </lineage>
</organism>
<dbReference type="EMBL" id="GAIH01000067">
    <property type="protein sequence ID" value="JAB84650.1"/>
    <property type="molecule type" value="mRNA"/>
</dbReference>
<evidence type="ECO:0000313" key="6">
    <source>
        <dbReference type="EMBL" id="JAB84650.1"/>
    </source>
</evidence>
<protein>
    <submittedName>
        <fullName evidence="6">O2_Vc6.24 prepropeptide</fullName>
    </submittedName>
</protein>
<reference evidence="6" key="1">
    <citation type="journal article" date="2014" name="PLoS ONE">
        <title>Diversity of conotoxin gene superfamilies in the venomous snail, Conus victoriae.</title>
        <authorList>
            <person name="Robinson S.D."/>
            <person name="Safavi-Hemami H."/>
            <person name="McIntosh L.D."/>
            <person name="Purcell A.W."/>
            <person name="Norton R.S."/>
            <person name="Papenfuss A.T."/>
        </authorList>
    </citation>
    <scope>NUCLEOTIDE SEQUENCE</scope>
    <source>
        <tissue evidence="6">Venom gland</tissue>
    </source>
</reference>
<comment type="subcellular location">
    <subcellularLocation>
        <location evidence="1">Secreted</location>
    </subcellularLocation>
</comment>
<dbReference type="AlphaFoldDB" id="W4VS41"/>
<dbReference type="Pfam" id="PF02950">
    <property type="entry name" value="Conotoxin"/>
    <property type="match status" value="1"/>
</dbReference>
<evidence type="ECO:0000256" key="1">
    <source>
        <dbReference type="ARBA" id="ARBA00004613"/>
    </source>
</evidence>
<evidence type="ECO:0000256" key="3">
    <source>
        <dbReference type="ARBA" id="ARBA00022656"/>
    </source>
</evidence>
<feature type="chain" id="PRO_5004851001" evidence="5">
    <location>
        <begin position="20"/>
        <end position="76"/>
    </location>
</feature>
<sequence>MEKLTILLLVAAVLMSTQAMFQGDGEKSRKAEINFSETRKLARTKQKRCDGWSTYCEVDSECCSEQCVNSYCTLFG</sequence>
<keyword evidence="3" id="KW-0800">Toxin</keyword>
<feature type="signal peptide" evidence="5">
    <location>
        <begin position="1"/>
        <end position="19"/>
    </location>
</feature>
<dbReference type="GO" id="GO:0090729">
    <property type="term" value="F:toxin activity"/>
    <property type="evidence" value="ECO:0007669"/>
    <property type="project" value="UniProtKB-KW"/>
</dbReference>
<dbReference type="GO" id="GO:0005576">
    <property type="term" value="C:extracellular region"/>
    <property type="evidence" value="ECO:0007669"/>
    <property type="project" value="UniProtKB-SubCell"/>
</dbReference>